<protein>
    <submittedName>
        <fullName evidence="2">Peptidoglycan-binding LysM domain-containing protein</fullName>
    </submittedName>
</protein>
<evidence type="ECO:0000259" key="1">
    <source>
        <dbReference type="PROSITE" id="PS51782"/>
    </source>
</evidence>
<dbReference type="SMART" id="SM00257">
    <property type="entry name" value="LysM"/>
    <property type="match status" value="1"/>
</dbReference>
<dbReference type="InterPro" id="IPR036779">
    <property type="entry name" value="LysM_dom_sf"/>
</dbReference>
<feature type="domain" description="LysM" evidence="1">
    <location>
        <begin position="400"/>
        <end position="444"/>
    </location>
</feature>
<dbReference type="Pfam" id="PF12937">
    <property type="entry name" value="F-box-like"/>
    <property type="match status" value="1"/>
</dbReference>
<dbReference type="InterPro" id="IPR036047">
    <property type="entry name" value="F-box-like_dom_sf"/>
</dbReference>
<dbReference type="InterPro" id="IPR045030">
    <property type="entry name" value="LYSM1-4"/>
</dbReference>
<dbReference type="PROSITE" id="PS51782">
    <property type="entry name" value="LYSM"/>
    <property type="match status" value="1"/>
</dbReference>
<proteinExistence type="predicted"/>
<dbReference type="Pfam" id="PF01476">
    <property type="entry name" value="LysM"/>
    <property type="match status" value="1"/>
</dbReference>
<dbReference type="AlphaFoldDB" id="I0J3A5"/>
<dbReference type="EMBL" id="HE601748">
    <property type="protein sequence ID" value="CCD74465.1"/>
    <property type="molecule type" value="Genomic_DNA"/>
</dbReference>
<dbReference type="Gene3D" id="1.20.1280.50">
    <property type="match status" value="1"/>
</dbReference>
<dbReference type="Gene3D" id="3.10.350.10">
    <property type="entry name" value="LysM domain"/>
    <property type="match status" value="1"/>
</dbReference>
<dbReference type="SUPFAM" id="SSF81383">
    <property type="entry name" value="F-box domain"/>
    <property type="match status" value="1"/>
</dbReference>
<organism evidence="2">
    <name type="scientific">Arabidopsis halleri subsp. halleri</name>
    <name type="common">Arabis halleri</name>
    <dbReference type="NCBI Taxonomy" id="81971"/>
    <lineage>
        <taxon>Eukaryota</taxon>
        <taxon>Viridiplantae</taxon>
        <taxon>Streptophyta</taxon>
        <taxon>Embryophyta</taxon>
        <taxon>Tracheophyta</taxon>
        <taxon>Spermatophyta</taxon>
        <taxon>Magnoliopsida</taxon>
        <taxon>eudicotyledons</taxon>
        <taxon>Gunneridae</taxon>
        <taxon>Pentapetalae</taxon>
        <taxon>rosids</taxon>
        <taxon>malvids</taxon>
        <taxon>Brassicales</taxon>
        <taxon>Brassicaceae</taxon>
        <taxon>Camelineae</taxon>
        <taxon>Arabidopsis</taxon>
    </lineage>
</organism>
<dbReference type="InterPro" id="IPR018392">
    <property type="entry name" value="LysM"/>
</dbReference>
<name>I0J3A5_ARAHH</name>
<evidence type="ECO:0000313" key="2">
    <source>
        <dbReference type="EMBL" id="CCD74465.1"/>
    </source>
</evidence>
<dbReference type="PANTHER" id="PTHR20932:SF8">
    <property type="entry name" value="LD22649P"/>
    <property type="match status" value="1"/>
</dbReference>
<dbReference type="SUPFAM" id="SSF54106">
    <property type="entry name" value="LysM domain"/>
    <property type="match status" value="1"/>
</dbReference>
<dbReference type="CDD" id="cd00118">
    <property type="entry name" value="LysM"/>
    <property type="match status" value="1"/>
</dbReference>
<sequence>MKGRSSSIASEQAIFETIDNLWKFKGVFADYELQKLKARCKRMEKNHKAFHNKHYGFLSAPYSPKERIRKVFALKNGEKTSFGRCTVSRERETFWRKLDHRRDPLDLVHEKASNHMCERILMNNPSYETYPQGMMIAYNTGNIGFPPVARHITYFKLLAMCDGDSWQCVFEDQLLQQFVWEAFWVLSSLSPSRLLVCLGLRAGLGFLCVVRLSESFSFQWHLLARLSDLLEVLVLSLRRWNGFVLWRFSCEVVDFKVSSLSLACLVFFGFYELKFGIYRFFEVVVGLLVDELLLRRSKTPSTITSPSPPTPPIYQPNTISPLNSLYMALSCRDTLILIFQNLTVADLARASCVCKVWNSVATDDDLVVSAFTSPWRIKELVGRPASASFWRDNGIWKFAISHRISRGDSVTSLAVKYSVQVMDIKRLNNMMSDHGIYSRDRLLIPISNPEILANTMCYVELDKYAKREVAVLYLEGAPKREQPVLGMNQPSNLSADGKRRLIESLRRSMQVDDGTALYYLAIAEGDPRSALSEFSADLRWERQAGLN</sequence>
<dbReference type="PANTHER" id="PTHR20932">
    <property type="entry name" value="LYSM AND PUTATIVE PEPTIDOGLYCAN-BINDING DOMAIN-CONTAINING PROTEIN"/>
    <property type="match status" value="1"/>
</dbReference>
<accession>I0J3A5</accession>
<reference evidence="2" key="1">
    <citation type="journal article" date="2013" name="New Phytol.">
        <title>Plant Defensin type 1 (PDF1): protein promiscuity and expression variation within the Arabidopsis genus shed light on zinc tolerance acquisition in Arabidopsis halleri.</title>
        <authorList>
            <person name="Shahzad Z."/>
            <person name="Ranwez V."/>
            <person name="Fizames C."/>
            <person name="Marques L."/>
            <person name="Le Martret B."/>
            <person name="Alassimone J."/>
            <person name="Gode C."/>
            <person name="Lacombe E."/>
            <person name="Castillo T."/>
            <person name="Saumitou-Laprade P."/>
            <person name="Berthomieu P."/>
            <person name="Gosti F."/>
        </authorList>
    </citation>
    <scope>NUCLEOTIDE SEQUENCE</scope>
    <source>
        <tissue evidence="2">Leaves</tissue>
    </source>
</reference>
<dbReference type="InterPro" id="IPR001810">
    <property type="entry name" value="F-box_dom"/>
</dbReference>